<evidence type="ECO:0000256" key="1">
    <source>
        <dbReference type="ARBA" id="ARBA00010359"/>
    </source>
</evidence>
<proteinExistence type="inferred from homology"/>
<dbReference type="Gene3D" id="3.30.780.10">
    <property type="entry name" value="SUI1-like domain"/>
    <property type="match status" value="1"/>
</dbReference>
<dbReference type="InterPro" id="IPR048248">
    <property type="entry name" value="PUA_eIF2d-like"/>
</dbReference>
<dbReference type="SUPFAM" id="SSF88697">
    <property type="entry name" value="PUA domain-like"/>
    <property type="match status" value="1"/>
</dbReference>
<dbReference type="Gene3D" id="3.10.400.20">
    <property type="match status" value="1"/>
</dbReference>
<feature type="region of interest" description="Disordered" evidence="2">
    <location>
        <begin position="364"/>
        <end position="392"/>
    </location>
</feature>
<dbReference type="InterPro" id="IPR015947">
    <property type="entry name" value="PUA-like_sf"/>
</dbReference>
<dbReference type="InterPro" id="IPR003121">
    <property type="entry name" value="SWIB_MDM2_domain"/>
</dbReference>
<dbReference type="InterPro" id="IPR001950">
    <property type="entry name" value="SUI1"/>
</dbReference>
<dbReference type="PROSITE" id="PS50296">
    <property type="entry name" value="SUI1"/>
    <property type="match status" value="1"/>
</dbReference>
<dbReference type="CDD" id="cd11608">
    <property type="entry name" value="eIF2D_C"/>
    <property type="match status" value="1"/>
</dbReference>
<dbReference type="Pfam" id="PF17832">
    <property type="entry name" value="Pre-PUA"/>
    <property type="match status" value="1"/>
</dbReference>
<dbReference type="InterPro" id="IPR036877">
    <property type="entry name" value="SUI1_dom_sf"/>
</dbReference>
<sequence length="607" mass="67272">MFAKDPGLKALANIKSSQRRKLGNDVAETYRVAEPLKPVLAPSSVKSATYKSPLGHSGTIFTDEESIPIYFKTKDSVLMPTVYTLWRVPGVLPVVLTNSYVIKKIEGGANLMLPGTIPPFDPRCVAGSVVGIASYEEPLVIMAVGTCQLNLTEHTSVQGKSGIAVNVLHYYGDHLSHVSKKNIRPPTNEDLEQVVESLNSVESDESQLVEGTESLALDAQVDNETSEEVPESDATVDDNSKKVEEDNELSNNKPEEVGTLSTTDIDYLFKRAFLMTLYQEEVKPPVSATTFVSNFLLKNLPYVPSSLEHVVVMKKTSWKKSAKFFKEMEKAKYLKLKGKDDNLTIIEVVKRSTNEEVRNFVPHKIKKPGNKTQNTSTPAASGSAPVQSKSTKGNSKLNIIILHKPNSKSRPFFDNLQEDFNHYYSPKDLTTLMNAYIAKNKLVNPKNKKMIILNDFLNDLINGGNPNSRALSRDKIVPAFLKYFTQCYKILPGNVSLDTINLADEPPIKGTVPKIQIVSEYKLGRKIITRTSNFEKFGVVTPDALAQYLRVKCSGSTTIGTCKENPKLAEVTVQGPHIKIVTEFFMDKGISASYIESTDKTKSNKKR</sequence>
<comment type="caution">
    <text evidence="5">The sequence shown here is derived from an EMBL/GenBank/DDBJ whole genome shotgun (WGS) entry which is preliminary data.</text>
</comment>
<evidence type="ECO:0000256" key="2">
    <source>
        <dbReference type="SAM" id="MobiDB-lite"/>
    </source>
</evidence>
<evidence type="ECO:0000313" key="6">
    <source>
        <dbReference type="Proteomes" id="UP001360560"/>
    </source>
</evidence>
<dbReference type="CDD" id="cd21156">
    <property type="entry name" value="PUA_eIF2d-like"/>
    <property type="match status" value="1"/>
</dbReference>
<accession>A0AAV5QV70</accession>
<dbReference type="SUPFAM" id="SSF55159">
    <property type="entry name" value="eIF1-like"/>
    <property type="match status" value="1"/>
</dbReference>
<organism evidence="5 6">
    <name type="scientific">Saccharomycopsis crataegensis</name>
    <dbReference type="NCBI Taxonomy" id="43959"/>
    <lineage>
        <taxon>Eukaryota</taxon>
        <taxon>Fungi</taxon>
        <taxon>Dikarya</taxon>
        <taxon>Ascomycota</taxon>
        <taxon>Saccharomycotina</taxon>
        <taxon>Saccharomycetes</taxon>
        <taxon>Saccharomycopsidaceae</taxon>
        <taxon>Saccharomycopsis</taxon>
    </lineage>
</organism>
<evidence type="ECO:0000259" key="4">
    <source>
        <dbReference type="PROSITE" id="PS51925"/>
    </source>
</evidence>
<dbReference type="InterPro" id="IPR039759">
    <property type="entry name" value="eIF2D_SUI1"/>
</dbReference>
<dbReference type="InterPro" id="IPR058886">
    <property type="entry name" value="SWIB_eIF2D"/>
</dbReference>
<dbReference type="InterPro" id="IPR036885">
    <property type="entry name" value="SWIB_MDM2_dom_sf"/>
</dbReference>
<keyword evidence="6" id="KW-1185">Reference proteome</keyword>
<dbReference type="PROSITE" id="PS50890">
    <property type="entry name" value="PUA"/>
    <property type="match status" value="1"/>
</dbReference>
<evidence type="ECO:0000259" key="3">
    <source>
        <dbReference type="PROSITE" id="PS50296"/>
    </source>
</evidence>
<dbReference type="Pfam" id="PF01253">
    <property type="entry name" value="SUI1"/>
    <property type="match status" value="1"/>
</dbReference>
<dbReference type="GO" id="GO:0001731">
    <property type="term" value="P:formation of translation preinitiation complex"/>
    <property type="evidence" value="ECO:0007669"/>
    <property type="project" value="InterPro"/>
</dbReference>
<reference evidence="5 6" key="1">
    <citation type="journal article" date="2023" name="Elife">
        <title>Identification of key yeast species and microbe-microbe interactions impacting larval growth of Drosophila in the wild.</title>
        <authorList>
            <person name="Mure A."/>
            <person name="Sugiura Y."/>
            <person name="Maeda R."/>
            <person name="Honda K."/>
            <person name="Sakurai N."/>
            <person name="Takahashi Y."/>
            <person name="Watada M."/>
            <person name="Katoh T."/>
            <person name="Gotoh A."/>
            <person name="Gotoh Y."/>
            <person name="Taniguchi I."/>
            <person name="Nakamura K."/>
            <person name="Hayashi T."/>
            <person name="Katayama T."/>
            <person name="Uemura T."/>
            <person name="Hattori Y."/>
        </authorList>
    </citation>
    <scope>NUCLEOTIDE SEQUENCE [LARGE SCALE GENOMIC DNA]</scope>
    <source>
        <strain evidence="5 6">SC-9</strain>
    </source>
</reference>
<feature type="compositionally biased region" description="Acidic residues" evidence="2">
    <location>
        <begin position="224"/>
        <end position="236"/>
    </location>
</feature>
<dbReference type="InterPro" id="IPR041366">
    <property type="entry name" value="Pre-PUA"/>
</dbReference>
<protein>
    <submittedName>
        <fullName evidence="5">Tma64 protein</fullName>
    </submittedName>
</protein>
<feature type="region of interest" description="Disordered" evidence="2">
    <location>
        <begin position="214"/>
        <end position="257"/>
    </location>
</feature>
<feature type="domain" description="SUI1" evidence="3">
    <location>
        <begin position="515"/>
        <end position="589"/>
    </location>
</feature>
<evidence type="ECO:0000313" key="5">
    <source>
        <dbReference type="EMBL" id="GMM38416.1"/>
    </source>
</evidence>
<dbReference type="InterPro" id="IPR057429">
    <property type="entry name" value="WH_eIF2D"/>
</dbReference>
<gene>
    <name evidence="5" type="ORF">DASC09_057550</name>
</gene>
<dbReference type="GeneID" id="90076404"/>
<dbReference type="EMBL" id="BTFZ01000020">
    <property type="protein sequence ID" value="GMM38416.1"/>
    <property type="molecule type" value="Genomic_DNA"/>
</dbReference>
<dbReference type="PANTHER" id="PTHR12217">
    <property type="entry name" value="EUKARYOTIC TRANSLATION INITIATION FACTOR 2D"/>
    <property type="match status" value="1"/>
</dbReference>
<dbReference type="Gene3D" id="1.10.245.10">
    <property type="entry name" value="SWIB/MDM2 domain"/>
    <property type="match status" value="1"/>
</dbReference>
<dbReference type="Pfam" id="PF26291">
    <property type="entry name" value="SWIB_eIF2D"/>
    <property type="match status" value="1"/>
</dbReference>
<dbReference type="InterPro" id="IPR039757">
    <property type="entry name" value="EIF2D"/>
</dbReference>
<dbReference type="PROSITE" id="PS51925">
    <property type="entry name" value="SWIB_MDM2"/>
    <property type="match status" value="1"/>
</dbReference>
<dbReference type="GO" id="GO:0003743">
    <property type="term" value="F:translation initiation factor activity"/>
    <property type="evidence" value="ECO:0007669"/>
    <property type="project" value="InterPro"/>
</dbReference>
<dbReference type="Pfam" id="PF25304">
    <property type="entry name" value="WHD_eIF2D"/>
    <property type="match status" value="1"/>
</dbReference>
<name>A0AAV5QV70_9ASCO</name>
<comment type="similarity">
    <text evidence="1">Belongs to the eIF2D family.</text>
</comment>
<dbReference type="SUPFAM" id="SSF47592">
    <property type="entry name" value="SWIB/MDM2 domain"/>
    <property type="match status" value="1"/>
</dbReference>
<dbReference type="Pfam" id="PF26292">
    <property type="entry name" value="PUA_elF2D"/>
    <property type="match status" value="1"/>
</dbReference>
<dbReference type="RefSeq" id="XP_064855411.1">
    <property type="nucleotide sequence ID" value="XM_064999339.1"/>
</dbReference>
<dbReference type="PANTHER" id="PTHR12217:SF4">
    <property type="entry name" value="EUKARYOTIC TRANSLATION INITIATION FACTOR 2D"/>
    <property type="match status" value="1"/>
</dbReference>
<dbReference type="Proteomes" id="UP001360560">
    <property type="component" value="Unassembled WGS sequence"/>
</dbReference>
<dbReference type="AlphaFoldDB" id="A0AAV5QV70"/>
<feature type="compositionally biased region" description="Polar residues" evidence="2">
    <location>
        <begin position="370"/>
        <end position="392"/>
    </location>
</feature>
<feature type="domain" description="DM2" evidence="4">
    <location>
        <begin position="401"/>
        <end position="486"/>
    </location>
</feature>